<feature type="domain" description="4Fe-4S ferredoxin-type" evidence="4">
    <location>
        <begin position="41"/>
        <end position="71"/>
    </location>
</feature>
<dbReference type="PROSITE" id="PS00198">
    <property type="entry name" value="4FE4S_FER_1"/>
    <property type="match status" value="1"/>
</dbReference>
<keyword evidence="1" id="KW-0479">Metal-binding</keyword>
<accession>A0A1I4R4L7</accession>
<dbReference type="PROSITE" id="PS51379">
    <property type="entry name" value="4FE4S_FER_2"/>
    <property type="match status" value="2"/>
</dbReference>
<reference evidence="5 6" key="1">
    <citation type="submission" date="2016-10" db="EMBL/GenBank/DDBJ databases">
        <authorList>
            <person name="de Groot N.N."/>
        </authorList>
    </citation>
    <scope>NUCLEOTIDE SEQUENCE [LARGE SCALE GENOMIC DNA]</scope>
    <source>
        <strain evidence="5 6">DSM 9990</strain>
    </source>
</reference>
<dbReference type="Gene3D" id="3.30.70.20">
    <property type="match status" value="1"/>
</dbReference>
<gene>
    <name evidence="5" type="ORF">SAMN05660836_00380</name>
</gene>
<dbReference type="RefSeq" id="WP_093393059.1">
    <property type="nucleotide sequence ID" value="NZ_FOUU01000001.1"/>
</dbReference>
<evidence type="ECO:0000256" key="3">
    <source>
        <dbReference type="ARBA" id="ARBA00023014"/>
    </source>
</evidence>
<keyword evidence="3" id="KW-0411">Iron-sulfur</keyword>
<dbReference type="Pfam" id="PF00037">
    <property type="entry name" value="Fer4"/>
    <property type="match status" value="1"/>
</dbReference>
<sequence length="82" mass="8968">MARVVIIKESCKGVEDCGICVYICPKSLFGPSGEMNSLGYIPPRLSNEEECTACRSCMYMCPDFAIVVDANSMTNTEEGDDE</sequence>
<protein>
    <submittedName>
        <fullName evidence="5">2-oxoglutarate ferredoxin oxidoreductase subunit delta</fullName>
    </submittedName>
</protein>
<proteinExistence type="predicted"/>
<name>A0A1I4R4L7_9BACT</name>
<dbReference type="OrthoDB" id="9804603at2"/>
<evidence type="ECO:0000256" key="2">
    <source>
        <dbReference type="ARBA" id="ARBA00023004"/>
    </source>
</evidence>
<evidence type="ECO:0000313" key="5">
    <source>
        <dbReference type="EMBL" id="SFM46873.1"/>
    </source>
</evidence>
<organism evidence="5 6">
    <name type="scientific">Thermodesulforhabdus norvegica</name>
    <dbReference type="NCBI Taxonomy" id="39841"/>
    <lineage>
        <taxon>Bacteria</taxon>
        <taxon>Pseudomonadati</taxon>
        <taxon>Thermodesulfobacteriota</taxon>
        <taxon>Syntrophobacteria</taxon>
        <taxon>Syntrophobacterales</taxon>
        <taxon>Thermodesulforhabdaceae</taxon>
        <taxon>Thermodesulforhabdus</taxon>
    </lineage>
</organism>
<feature type="domain" description="4Fe-4S ferredoxin-type" evidence="4">
    <location>
        <begin position="2"/>
        <end position="34"/>
    </location>
</feature>
<dbReference type="InterPro" id="IPR017900">
    <property type="entry name" value="4Fe4S_Fe_S_CS"/>
</dbReference>
<dbReference type="SUPFAM" id="SSF54862">
    <property type="entry name" value="4Fe-4S ferredoxins"/>
    <property type="match status" value="1"/>
</dbReference>
<evidence type="ECO:0000313" key="6">
    <source>
        <dbReference type="Proteomes" id="UP000199611"/>
    </source>
</evidence>
<keyword evidence="2" id="KW-0408">Iron</keyword>
<evidence type="ECO:0000256" key="1">
    <source>
        <dbReference type="ARBA" id="ARBA00022723"/>
    </source>
</evidence>
<keyword evidence="6" id="KW-1185">Reference proteome</keyword>
<dbReference type="GO" id="GO:0051536">
    <property type="term" value="F:iron-sulfur cluster binding"/>
    <property type="evidence" value="ECO:0007669"/>
    <property type="project" value="UniProtKB-KW"/>
</dbReference>
<dbReference type="AlphaFoldDB" id="A0A1I4R4L7"/>
<dbReference type="EMBL" id="FOUU01000001">
    <property type="protein sequence ID" value="SFM46873.1"/>
    <property type="molecule type" value="Genomic_DNA"/>
</dbReference>
<dbReference type="InterPro" id="IPR017896">
    <property type="entry name" value="4Fe4S_Fe-S-bd"/>
</dbReference>
<dbReference type="STRING" id="39841.SAMN05660836_00380"/>
<evidence type="ECO:0000259" key="4">
    <source>
        <dbReference type="PROSITE" id="PS51379"/>
    </source>
</evidence>
<dbReference type="Proteomes" id="UP000199611">
    <property type="component" value="Unassembled WGS sequence"/>
</dbReference>
<dbReference type="GO" id="GO:0046872">
    <property type="term" value="F:metal ion binding"/>
    <property type="evidence" value="ECO:0007669"/>
    <property type="project" value="UniProtKB-KW"/>
</dbReference>